<accession>A0A8T7M223</accession>
<gene>
    <name evidence="3" type="ORF">HXX08_08535</name>
    <name evidence="4" type="ORF">OZ401_001051</name>
</gene>
<evidence type="ECO:0000313" key="5">
    <source>
        <dbReference type="Proteomes" id="UP000521676"/>
    </source>
</evidence>
<evidence type="ECO:0000313" key="4">
    <source>
        <dbReference type="EMBL" id="WJW67772.1"/>
    </source>
</evidence>
<sequence length="205" mass="22633">MRKLKKLIPILVLVMLFFSLSGIALAKEEDRENLPRIATIGNTRVEIVLPQHDGTSAGSDITFVFKVTDLAGNPLNNQDLSFMAVRDYSGQVKKEFNGPHDPVIGPDKLQPTGNPGEYKVVANFWHNGHWQLSVSSADFEAPLRFTQSISSDPADGTGFSWDWLIWPAMLIIATGVVLFIGRKGDKFPVPVEEVKGFQEVAGARR</sequence>
<dbReference type="Proteomes" id="UP001431572">
    <property type="component" value="Chromosome 1"/>
</dbReference>
<reference evidence="4" key="2">
    <citation type="journal article" date="2024" name="Nature">
        <title>Anoxygenic phototroph of the Chloroflexota uses a type I reaction centre.</title>
        <authorList>
            <person name="Tsuji J.M."/>
            <person name="Shaw N.A."/>
            <person name="Nagashima S."/>
            <person name="Venkiteswaran J.J."/>
            <person name="Schiff S.L."/>
            <person name="Watanabe T."/>
            <person name="Fukui M."/>
            <person name="Hanada S."/>
            <person name="Tank M."/>
            <person name="Neufeld J.D."/>
        </authorList>
    </citation>
    <scope>NUCLEOTIDE SEQUENCE</scope>
    <source>
        <strain evidence="4">L227-S17</strain>
    </source>
</reference>
<keyword evidence="6" id="KW-1185">Reference proteome</keyword>
<organism evidence="3 5">
    <name type="scientific">Candidatus Chlorohelix allophototropha</name>
    <dbReference type="NCBI Taxonomy" id="3003348"/>
    <lineage>
        <taxon>Bacteria</taxon>
        <taxon>Bacillati</taxon>
        <taxon>Chloroflexota</taxon>
        <taxon>Chloroflexia</taxon>
        <taxon>Candidatus Chloroheliales</taxon>
        <taxon>Candidatus Chloroheliaceae</taxon>
        <taxon>Candidatus Chlorohelix</taxon>
    </lineage>
</organism>
<dbReference type="EMBL" id="JACATZ010000001">
    <property type="protein sequence ID" value="NWJ45911.1"/>
    <property type="molecule type" value="Genomic_DNA"/>
</dbReference>
<feature type="signal peptide" evidence="2">
    <location>
        <begin position="1"/>
        <end position="26"/>
    </location>
</feature>
<dbReference type="AlphaFoldDB" id="A0A8T7M223"/>
<dbReference type="Proteomes" id="UP000521676">
    <property type="component" value="Unassembled WGS sequence"/>
</dbReference>
<reference evidence="3 5" key="1">
    <citation type="submission" date="2020-06" db="EMBL/GenBank/DDBJ databases">
        <title>Anoxygenic phototrophic Chloroflexota member uses a Type I reaction center.</title>
        <authorList>
            <person name="Tsuji J.M."/>
            <person name="Shaw N.A."/>
            <person name="Nagashima S."/>
            <person name="Venkiteswaran J."/>
            <person name="Schiff S.L."/>
            <person name="Hanada S."/>
            <person name="Tank M."/>
            <person name="Neufeld J.D."/>
        </authorList>
    </citation>
    <scope>NUCLEOTIDE SEQUENCE [LARGE SCALE GENOMIC DNA]</scope>
    <source>
        <strain evidence="3">L227-S17</strain>
    </source>
</reference>
<dbReference type="EMBL" id="CP128399">
    <property type="protein sequence ID" value="WJW67772.1"/>
    <property type="molecule type" value="Genomic_DNA"/>
</dbReference>
<proteinExistence type="predicted"/>
<protein>
    <submittedName>
        <fullName evidence="4">FixH family protein</fullName>
    </submittedName>
</protein>
<keyword evidence="1" id="KW-0472">Membrane</keyword>
<feature type="transmembrane region" description="Helical" evidence="1">
    <location>
        <begin position="163"/>
        <end position="181"/>
    </location>
</feature>
<evidence type="ECO:0000256" key="2">
    <source>
        <dbReference type="SAM" id="SignalP"/>
    </source>
</evidence>
<evidence type="ECO:0000313" key="6">
    <source>
        <dbReference type="Proteomes" id="UP001431572"/>
    </source>
</evidence>
<keyword evidence="1" id="KW-0812">Transmembrane</keyword>
<evidence type="ECO:0000313" key="3">
    <source>
        <dbReference type="EMBL" id="NWJ45911.1"/>
    </source>
</evidence>
<feature type="chain" id="PRO_5035840826" evidence="2">
    <location>
        <begin position="27"/>
        <end position="205"/>
    </location>
</feature>
<keyword evidence="2" id="KW-0732">Signal</keyword>
<keyword evidence="1" id="KW-1133">Transmembrane helix</keyword>
<dbReference type="RefSeq" id="WP_341469663.1">
    <property type="nucleotide sequence ID" value="NZ_CP128399.1"/>
</dbReference>
<name>A0A8T7M223_9CHLR</name>
<evidence type="ECO:0000256" key="1">
    <source>
        <dbReference type="SAM" id="Phobius"/>
    </source>
</evidence>